<gene>
    <name evidence="3" type="ORF">P691DRAFT_807355</name>
</gene>
<dbReference type="AlphaFoldDB" id="A0A9P6BYN0"/>
<dbReference type="PRINTS" id="PR00449">
    <property type="entry name" value="RASTRNSFRMNG"/>
</dbReference>
<feature type="compositionally biased region" description="Polar residues" evidence="1">
    <location>
        <begin position="58"/>
        <end position="69"/>
    </location>
</feature>
<organism evidence="3 4">
    <name type="scientific">Macrolepiota fuliginosa MF-IS2</name>
    <dbReference type="NCBI Taxonomy" id="1400762"/>
    <lineage>
        <taxon>Eukaryota</taxon>
        <taxon>Fungi</taxon>
        <taxon>Dikarya</taxon>
        <taxon>Basidiomycota</taxon>
        <taxon>Agaricomycotina</taxon>
        <taxon>Agaricomycetes</taxon>
        <taxon>Agaricomycetidae</taxon>
        <taxon>Agaricales</taxon>
        <taxon>Agaricineae</taxon>
        <taxon>Agaricaceae</taxon>
        <taxon>Macrolepiota</taxon>
    </lineage>
</organism>
<evidence type="ECO:0000256" key="1">
    <source>
        <dbReference type="SAM" id="MobiDB-lite"/>
    </source>
</evidence>
<feature type="compositionally biased region" description="Polar residues" evidence="1">
    <location>
        <begin position="31"/>
        <end position="40"/>
    </location>
</feature>
<evidence type="ECO:0000313" key="4">
    <source>
        <dbReference type="Proteomes" id="UP000807342"/>
    </source>
</evidence>
<dbReference type="CDD" id="cd00882">
    <property type="entry name" value="Ras_like_GTPase"/>
    <property type="match status" value="1"/>
</dbReference>
<evidence type="ECO:0000313" key="3">
    <source>
        <dbReference type="EMBL" id="KAF9444442.1"/>
    </source>
</evidence>
<keyword evidence="4" id="KW-1185">Reference proteome</keyword>
<sequence length="343" mass="38497">MCAASENPHLAIEPNSQLETHHPLEAHPQTRSESSNTPSVSLMVEPARGSCDPPGQHTPDTSQSPSTSHQDVRESPVASGHRGDIRNIILFGETGVGKSSIVNMLSERDRATVSNDVTGCTFGSVEYSIDIDSVEYVLWDTAGLNEGEAGSVPGDQALRNLRDLVWKLNEGVSLLVYCIRGTRYRDILKVNYDLFTDIICQKKVPVVVVVTGLENEERMDDWWDDNKTDLSRHGVKFEDYACVTTTRGKKNKQDIYLFQKEYEISKDAVRRLISENCPQRAVRIADSDTQWERKIGFRVLMHLIIATLWAFARGTYFQGKTLVKNVISRFLNDTSQHDEGLLP</sequence>
<dbReference type="PANTHER" id="PTHR42714">
    <property type="entry name" value="TRNA MODIFICATION GTPASE GTPBP3"/>
    <property type="match status" value="1"/>
</dbReference>
<dbReference type="Pfam" id="PF01926">
    <property type="entry name" value="MMR_HSR1"/>
    <property type="match status" value="1"/>
</dbReference>
<dbReference type="InterPro" id="IPR027417">
    <property type="entry name" value="P-loop_NTPase"/>
</dbReference>
<dbReference type="OrthoDB" id="8954335at2759"/>
<feature type="domain" description="G" evidence="2">
    <location>
        <begin position="88"/>
        <end position="210"/>
    </location>
</feature>
<dbReference type="GO" id="GO:0030488">
    <property type="term" value="P:tRNA methylation"/>
    <property type="evidence" value="ECO:0007669"/>
    <property type="project" value="TreeGrafter"/>
</dbReference>
<dbReference type="SUPFAM" id="SSF52540">
    <property type="entry name" value="P-loop containing nucleoside triphosphate hydrolases"/>
    <property type="match status" value="1"/>
</dbReference>
<dbReference type="Proteomes" id="UP000807342">
    <property type="component" value="Unassembled WGS sequence"/>
</dbReference>
<protein>
    <recommendedName>
        <fullName evidence="2">G domain-containing protein</fullName>
    </recommendedName>
</protein>
<dbReference type="GO" id="GO:0005737">
    <property type="term" value="C:cytoplasm"/>
    <property type="evidence" value="ECO:0007669"/>
    <property type="project" value="TreeGrafter"/>
</dbReference>
<feature type="region of interest" description="Disordered" evidence="1">
    <location>
        <begin position="1"/>
        <end position="79"/>
    </location>
</feature>
<dbReference type="PROSITE" id="PS00675">
    <property type="entry name" value="SIGMA54_INTERACT_1"/>
    <property type="match status" value="1"/>
</dbReference>
<evidence type="ECO:0000259" key="2">
    <source>
        <dbReference type="Pfam" id="PF01926"/>
    </source>
</evidence>
<dbReference type="EMBL" id="MU151376">
    <property type="protein sequence ID" value="KAF9444442.1"/>
    <property type="molecule type" value="Genomic_DNA"/>
</dbReference>
<reference evidence="3" key="1">
    <citation type="submission" date="2020-11" db="EMBL/GenBank/DDBJ databases">
        <authorList>
            <consortium name="DOE Joint Genome Institute"/>
            <person name="Ahrendt S."/>
            <person name="Riley R."/>
            <person name="Andreopoulos W."/>
            <person name="Labutti K."/>
            <person name="Pangilinan J."/>
            <person name="Ruiz-Duenas F.J."/>
            <person name="Barrasa J.M."/>
            <person name="Sanchez-Garcia M."/>
            <person name="Camarero S."/>
            <person name="Miyauchi S."/>
            <person name="Serrano A."/>
            <person name="Linde D."/>
            <person name="Babiker R."/>
            <person name="Drula E."/>
            <person name="Ayuso-Fernandez I."/>
            <person name="Pacheco R."/>
            <person name="Padilla G."/>
            <person name="Ferreira P."/>
            <person name="Barriuso J."/>
            <person name="Kellner H."/>
            <person name="Castanera R."/>
            <person name="Alfaro M."/>
            <person name="Ramirez L."/>
            <person name="Pisabarro A.G."/>
            <person name="Kuo A."/>
            <person name="Tritt A."/>
            <person name="Lipzen A."/>
            <person name="He G."/>
            <person name="Yan M."/>
            <person name="Ng V."/>
            <person name="Cullen D."/>
            <person name="Martin F."/>
            <person name="Rosso M.-N."/>
            <person name="Henrissat B."/>
            <person name="Hibbett D."/>
            <person name="Martinez A.T."/>
            <person name="Grigoriev I.V."/>
        </authorList>
    </citation>
    <scope>NUCLEOTIDE SEQUENCE</scope>
    <source>
        <strain evidence="3">MF-IS2</strain>
    </source>
</reference>
<dbReference type="InterPro" id="IPR025662">
    <property type="entry name" value="Sigma_54_int_dom_ATP-bd_1"/>
</dbReference>
<dbReference type="InterPro" id="IPR006073">
    <property type="entry name" value="GTP-bd"/>
</dbReference>
<name>A0A9P6BYN0_9AGAR</name>
<dbReference type="GO" id="GO:0005525">
    <property type="term" value="F:GTP binding"/>
    <property type="evidence" value="ECO:0007669"/>
    <property type="project" value="InterPro"/>
</dbReference>
<proteinExistence type="predicted"/>
<feature type="compositionally biased region" description="Basic and acidic residues" evidence="1">
    <location>
        <begin position="19"/>
        <end position="30"/>
    </location>
</feature>
<dbReference type="GO" id="GO:0002098">
    <property type="term" value="P:tRNA wobble uridine modification"/>
    <property type="evidence" value="ECO:0007669"/>
    <property type="project" value="TreeGrafter"/>
</dbReference>
<comment type="caution">
    <text evidence="3">The sequence shown here is derived from an EMBL/GenBank/DDBJ whole genome shotgun (WGS) entry which is preliminary data.</text>
</comment>
<dbReference type="Gene3D" id="3.40.50.300">
    <property type="entry name" value="P-loop containing nucleotide triphosphate hydrolases"/>
    <property type="match status" value="1"/>
</dbReference>
<accession>A0A9P6BYN0</accession>
<dbReference type="PANTHER" id="PTHR42714:SF2">
    <property type="entry name" value="TRNA MODIFICATION GTPASE GTPBP3, MITOCHONDRIAL"/>
    <property type="match status" value="1"/>
</dbReference>